<dbReference type="GO" id="GO:0016020">
    <property type="term" value="C:membrane"/>
    <property type="evidence" value="ECO:0007669"/>
    <property type="project" value="UniProtKB-SubCell"/>
</dbReference>
<keyword evidence="3 5" id="KW-1133">Transmembrane helix</keyword>
<evidence type="ECO:0000313" key="7">
    <source>
        <dbReference type="Proteomes" id="UP000215002"/>
    </source>
</evidence>
<dbReference type="CDD" id="cd13128">
    <property type="entry name" value="MATE_Wzx_like"/>
    <property type="match status" value="1"/>
</dbReference>
<dbReference type="Pfam" id="PF01943">
    <property type="entry name" value="Polysacc_synt"/>
    <property type="match status" value="1"/>
</dbReference>
<evidence type="ECO:0000256" key="3">
    <source>
        <dbReference type="ARBA" id="ARBA00022989"/>
    </source>
</evidence>
<feature type="transmembrane region" description="Helical" evidence="5">
    <location>
        <begin position="271"/>
        <end position="288"/>
    </location>
</feature>
<feature type="transmembrane region" description="Helical" evidence="5">
    <location>
        <begin position="96"/>
        <end position="117"/>
    </location>
</feature>
<feature type="transmembrane region" description="Helical" evidence="5">
    <location>
        <begin position="129"/>
        <end position="145"/>
    </location>
</feature>
<keyword evidence="7" id="KW-1185">Reference proteome</keyword>
<comment type="subcellular location">
    <subcellularLocation>
        <location evidence="1">Membrane</location>
        <topology evidence="1">Multi-pass membrane protein</topology>
    </subcellularLocation>
</comment>
<evidence type="ECO:0000256" key="1">
    <source>
        <dbReference type="ARBA" id="ARBA00004141"/>
    </source>
</evidence>
<evidence type="ECO:0000256" key="4">
    <source>
        <dbReference type="ARBA" id="ARBA00023136"/>
    </source>
</evidence>
<dbReference type="InterPro" id="IPR002797">
    <property type="entry name" value="Polysacc_synth"/>
</dbReference>
<dbReference type="PANTHER" id="PTHR43424">
    <property type="entry name" value="LOCUS PUTATIVE PROTEIN 1-RELATED"/>
    <property type="match status" value="1"/>
</dbReference>
<reference evidence="6 7" key="1">
    <citation type="submission" date="2017-08" db="EMBL/GenBank/DDBJ databases">
        <title>Complete genome sequence of Mucilaginibacter sp. strain BJC16-A31.</title>
        <authorList>
            <consortium name="Henan University of Science and Technology"/>
            <person name="You X."/>
        </authorList>
    </citation>
    <scope>NUCLEOTIDE SEQUENCE [LARGE SCALE GENOMIC DNA]</scope>
    <source>
        <strain evidence="6 7">BJC16-A31</strain>
    </source>
</reference>
<feature type="transmembrane region" description="Helical" evidence="5">
    <location>
        <begin position="401"/>
        <end position="418"/>
    </location>
</feature>
<feature type="transmembrane region" description="Helical" evidence="5">
    <location>
        <begin position="55"/>
        <end position="76"/>
    </location>
</feature>
<sequence length="444" mass="49830">MRFPSIPGFEQQAFEKYFKNTGWLMMARVGGLVIKVIITNFALSNYLGPAQFGVLNYPMAIVTFFMAIASLGLDGFVTRELLHDPEKKDVILGTSFWMRLIAGIATLPLVWLVYVIINNHKHLDTPFSYVFIVAFVSVIQSVNIIDSFFQSRVQGKYIMYVQVAGNIASALIKLAFIILKLTLIWFVYSLVFDAVLIATGYVLIYRQTNNHLSSWNYNGKVAAYLFKHSWPLAFSAVLVSIYMKIDQAMIASYLDSKQLGIYTTVAQLSESWYFIPVAIVTSVFPAIMHAKKTDQSRYKLRLQNMYDIMVVISLSIAIIMSFGSSVIYHVVYKNPEFWPGAKVLAVHVWAGIFVFLGSASGQYLIAEGYTKLSMLRTGVGAIVNIVLNIFLLPAYGILGAAYATLVAYFVATFLIVLIPKTREQGLLMFKSLFLISLAQKIIKK</sequence>
<gene>
    <name evidence="6" type="ORF">MuYL_1163</name>
</gene>
<feature type="transmembrane region" description="Helical" evidence="5">
    <location>
        <begin position="185"/>
        <end position="204"/>
    </location>
</feature>
<dbReference type="AlphaFoldDB" id="A0A223NT76"/>
<dbReference type="OrthoDB" id="88014at2"/>
<feature type="transmembrane region" description="Helical" evidence="5">
    <location>
        <begin position="377"/>
        <end position="395"/>
    </location>
</feature>
<feature type="transmembrane region" description="Helical" evidence="5">
    <location>
        <begin position="21"/>
        <end position="43"/>
    </location>
</feature>
<name>A0A223NT76_9SPHI</name>
<evidence type="ECO:0000313" key="6">
    <source>
        <dbReference type="EMBL" id="ASU33063.1"/>
    </source>
</evidence>
<feature type="transmembrane region" description="Helical" evidence="5">
    <location>
        <begin position="308"/>
        <end position="331"/>
    </location>
</feature>
<evidence type="ECO:0000256" key="5">
    <source>
        <dbReference type="SAM" id="Phobius"/>
    </source>
</evidence>
<dbReference type="EMBL" id="CP022743">
    <property type="protein sequence ID" value="ASU33063.1"/>
    <property type="molecule type" value="Genomic_DNA"/>
</dbReference>
<accession>A0A223NT76</accession>
<dbReference type="InterPro" id="IPR052556">
    <property type="entry name" value="PolySynth_Transporter"/>
</dbReference>
<dbReference type="Proteomes" id="UP000215002">
    <property type="component" value="Chromosome"/>
</dbReference>
<evidence type="ECO:0000256" key="2">
    <source>
        <dbReference type="ARBA" id="ARBA00022692"/>
    </source>
</evidence>
<dbReference type="RefSeq" id="WP_094569574.1">
    <property type="nucleotide sequence ID" value="NZ_CP022743.1"/>
</dbReference>
<feature type="transmembrane region" description="Helical" evidence="5">
    <location>
        <begin position="343"/>
        <end position="365"/>
    </location>
</feature>
<proteinExistence type="predicted"/>
<protein>
    <submittedName>
        <fullName evidence="6">Polysaccharide biosynthesis protein</fullName>
    </submittedName>
</protein>
<feature type="transmembrane region" description="Helical" evidence="5">
    <location>
        <begin position="225"/>
        <end position="245"/>
    </location>
</feature>
<keyword evidence="4 5" id="KW-0472">Membrane</keyword>
<keyword evidence="2 5" id="KW-0812">Transmembrane</keyword>
<feature type="transmembrane region" description="Helical" evidence="5">
    <location>
        <begin position="157"/>
        <end position="179"/>
    </location>
</feature>
<dbReference type="PANTHER" id="PTHR43424:SF1">
    <property type="entry name" value="LOCUS PUTATIVE PROTEIN 1-RELATED"/>
    <property type="match status" value="1"/>
</dbReference>
<organism evidence="6 7">
    <name type="scientific">Mucilaginibacter xinganensis</name>
    <dbReference type="NCBI Taxonomy" id="1234841"/>
    <lineage>
        <taxon>Bacteria</taxon>
        <taxon>Pseudomonadati</taxon>
        <taxon>Bacteroidota</taxon>
        <taxon>Sphingobacteriia</taxon>
        <taxon>Sphingobacteriales</taxon>
        <taxon>Sphingobacteriaceae</taxon>
        <taxon>Mucilaginibacter</taxon>
    </lineage>
</organism>
<dbReference type="KEGG" id="muc:MuYL_1163"/>